<evidence type="ECO:0000313" key="8">
    <source>
        <dbReference type="Proteomes" id="UP000677668"/>
    </source>
</evidence>
<gene>
    <name evidence="7" type="ORF">J8C05_09180</name>
</gene>
<dbReference type="InterPro" id="IPR014284">
    <property type="entry name" value="RNA_pol_sigma-70_dom"/>
</dbReference>
<dbReference type="InterPro" id="IPR013325">
    <property type="entry name" value="RNA_pol_sigma_r2"/>
</dbReference>
<evidence type="ECO:0000256" key="2">
    <source>
        <dbReference type="ARBA" id="ARBA00023015"/>
    </source>
</evidence>
<evidence type="ECO:0000259" key="6">
    <source>
        <dbReference type="Pfam" id="PF08281"/>
    </source>
</evidence>
<evidence type="ECO:0000256" key="4">
    <source>
        <dbReference type="ARBA" id="ARBA00023163"/>
    </source>
</evidence>
<dbReference type="EMBL" id="CP072642">
    <property type="protein sequence ID" value="QUV93539.1"/>
    <property type="molecule type" value="Genomic_DNA"/>
</dbReference>
<dbReference type="InterPro" id="IPR036388">
    <property type="entry name" value="WH-like_DNA-bd_sf"/>
</dbReference>
<evidence type="ECO:0000256" key="1">
    <source>
        <dbReference type="ARBA" id="ARBA00010641"/>
    </source>
</evidence>
<protein>
    <submittedName>
        <fullName evidence="7">Sigma-70 family RNA polymerase sigma factor</fullName>
    </submittedName>
</protein>
<keyword evidence="4" id="KW-0804">Transcription</keyword>
<dbReference type="CDD" id="cd06171">
    <property type="entry name" value="Sigma70_r4"/>
    <property type="match status" value="1"/>
</dbReference>
<feature type="domain" description="RNA polymerase sigma-70 region 2" evidence="5">
    <location>
        <begin position="30"/>
        <end position="96"/>
    </location>
</feature>
<dbReference type="SUPFAM" id="SSF88659">
    <property type="entry name" value="Sigma3 and sigma4 domains of RNA polymerase sigma factors"/>
    <property type="match status" value="1"/>
</dbReference>
<keyword evidence="3" id="KW-0731">Sigma factor</keyword>
<evidence type="ECO:0000313" key="7">
    <source>
        <dbReference type="EMBL" id="QUV93539.1"/>
    </source>
</evidence>
<accession>A0ABX8B228</accession>
<dbReference type="Pfam" id="PF04542">
    <property type="entry name" value="Sigma70_r2"/>
    <property type="match status" value="1"/>
</dbReference>
<dbReference type="InterPro" id="IPR013324">
    <property type="entry name" value="RNA_pol_sigma_r3/r4-like"/>
</dbReference>
<organism evidence="7 8">
    <name type="scientific">Chloracidobacterium sp. N</name>
    <dbReference type="NCBI Taxonomy" id="2821540"/>
    <lineage>
        <taxon>Bacteria</taxon>
        <taxon>Pseudomonadati</taxon>
        <taxon>Acidobacteriota</taxon>
        <taxon>Terriglobia</taxon>
        <taxon>Terriglobales</taxon>
        <taxon>Acidobacteriaceae</taxon>
        <taxon>Chloracidobacterium</taxon>
        <taxon>Chloracidobacterium aggregatum</taxon>
    </lineage>
</organism>
<dbReference type="Gene3D" id="1.10.1740.10">
    <property type="match status" value="1"/>
</dbReference>
<evidence type="ECO:0000259" key="5">
    <source>
        <dbReference type="Pfam" id="PF04542"/>
    </source>
</evidence>
<dbReference type="RefSeq" id="WP_211421911.1">
    <property type="nucleotide sequence ID" value="NZ_CP072642.1"/>
</dbReference>
<keyword evidence="8" id="KW-1185">Reference proteome</keyword>
<name>A0ABX8B228_9BACT</name>
<dbReference type="Gene3D" id="1.10.10.10">
    <property type="entry name" value="Winged helix-like DNA-binding domain superfamily/Winged helix DNA-binding domain"/>
    <property type="match status" value="1"/>
</dbReference>
<dbReference type="NCBIfam" id="TIGR02937">
    <property type="entry name" value="sigma70-ECF"/>
    <property type="match status" value="1"/>
</dbReference>
<sequence>MLPPDSPHRHLLELIRRIAAGDQAALGEFYDLTSRQVFGVARQVLHNDSDAEEVTMAVYLEVWRRAKDYDIQRGRPMTWLLMMARSRAIDALRMQRPGRQLPMESVTNENYPASLESPEKVQDVEQSLLAIQRGDLVHKALQNLSPDQRQVIELTFFLGLTNQEIADRLAIPLGTVKGRLRLALQHLRRWLGPAMKKGWL</sequence>
<comment type="similarity">
    <text evidence="1">Belongs to the sigma-70 factor family. ECF subfamily.</text>
</comment>
<dbReference type="PANTHER" id="PTHR43133">
    <property type="entry name" value="RNA POLYMERASE ECF-TYPE SIGMA FACTO"/>
    <property type="match status" value="1"/>
</dbReference>
<dbReference type="Pfam" id="PF08281">
    <property type="entry name" value="Sigma70_r4_2"/>
    <property type="match status" value="1"/>
</dbReference>
<keyword evidence="2" id="KW-0805">Transcription regulation</keyword>
<dbReference type="PANTHER" id="PTHR43133:SF66">
    <property type="entry name" value="ECF RNA POLYMERASE SIGMA FACTOR SIGK"/>
    <property type="match status" value="1"/>
</dbReference>
<dbReference type="InterPro" id="IPR039425">
    <property type="entry name" value="RNA_pol_sigma-70-like"/>
</dbReference>
<dbReference type="SUPFAM" id="SSF88946">
    <property type="entry name" value="Sigma2 domain of RNA polymerase sigma factors"/>
    <property type="match status" value="1"/>
</dbReference>
<feature type="domain" description="RNA polymerase sigma factor 70 region 4 type 2" evidence="6">
    <location>
        <begin position="136"/>
        <end position="187"/>
    </location>
</feature>
<dbReference type="Proteomes" id="UP000677668">
    <property type="component" value="Chromosome 1"/>
</dbReference>
<proteinExistence type="inferred from homology"/>
<evidence type="ECO:0000256" key="3">
    <source>
        <dbReference type="ARBA" id="ARBA00023082"/>
    </source>
</evidence>
<dbReference type="InterPro" id="IPR013249">
    <property type="entry name" value="RNA_pol_sigma70_r4_t2"/>
</dbReference>
<reference evidence="7 8" key="1">
    <citation type="submission" date="2021-03" db="EMBL/GenBank/DDBJ databases">
        <title>Genomic and phenotypic characterization of Chloracidobacterium isolates provides evidence for multiple species.</title>
        <authorList>
            <person name="Saini M.K."/>
            <person name="Costas A.M.G."/>
            <person name="Tank M."/>
            <person name="Bryant D.A."/>
        </authorList>
    </citation>
    <scope>NUCLEOTIDE SEQUENCE [LARGE SCALE GENOMIC DNA]</scope>
    <source>
        <strain evidence="7 8">N</strain>
    </source>
</reference>
<dbReference type="InterPro" id="IPR007627">
    <property type="entry name" value="RNA_pol_sigma70_r2"/>
</dbReference>